<proteinExistence type="predicted"/>
<sequence>MNSEDAINPLVGNIFSRLDEQDHHMDQFAMALQTLLSHTAHLESPTVAAPVQPVLQAIPAAAPLSVQAPALSITSIRDTIKDETAARDIPTELERLIMFAILIDSRLRERFPFKERLRKPPKDKPLVLVTISWAESSVEIQALIDSMAAGLFIDAAFVSEHSIPLQLCDTPLAIEALDGRPLQPAYVTHETVPLSMAIGSLPHEIIQFQVISSPKFL</sequence>
<keyword evidence="2" id="KW-1185">Reference proteome</keyword>
<evidence type="ECO:0000313" key="1">
    <source>
        <dbReference type="EMBL" id="PIN98273.1"/>
    </source>
</evidence>
<dbReference type="EMBL" id="KV923094">
    <property type="protein sequence ID" value="PIN98273.1"/>
    <property type="molecule type" value="Genomic_DNA"/>
</dbReference>
<reference evidence="2" key="1">
    <citation type="journal article" date="2017" name="Nat. Commun.">
        <title>The North American bullfrog draft genome provides insight into hormonal regulation of long noncoding RNA.</title>
        <authorList>
            <person name="Hammond S.A."/>
            <person name="Warren R.L."/>
            <person name="Vandervalk B.P."/>
            <person name="Kucuk E."/>
            <person name="Khan H."/>
            <person name="Gibb E.A."/>
            <person name="Pandoh P."/>
            <person name="Kirk H."/>
            <person name="Zhao Y."/>
            <person name="Jones M."/>
            <person name="Mungall A.J."/>
            <person name="Coope R."/>
            <person name="Pleasance S."/>
            <person name="Moore R.A."/>
            <person name="Holt R.A."/>
            <person name="Round J.M."/>
            <person name="Ohora S."/>
            <person name="Walle B.V."/>
            <person name="Veldhoen N."/>
            <person name="Helbing C.C."/>
            <person name="Birol I."/>
        </authorList>
    </citation>
    <scope>NUCLEOTIDE SEQUENCE [LARGE SCALE GENOMIC DNA]</scope>
</reference>
<protein>
    <submittedName>
        <fullName evidence="1">Uncharacterized protein</fullName>
    </submittedName>
</protein>
<dbReference type="AlphaFoldDB" id="A0A2G9P4J2"/>
<dbReference type="OrthoDB" id="1430630at2759"/>
<gene>
    <name evidence="1" type="ORF">AB205_0204860</name>
</gene>
<evidence type="ECO:0000313" key="2">
    <source>
        <dbReference type="Proteomes" id="UP000228934"/>
    </source>
</evidence>
<accession>A0A2G9P4J2</accession>
<feature type="non-terminal residue" evidence="1">
    <location>
        <position position="217"/>
    </location>
</feature>
<dbReference type="Proteomes" id="UP000228934">
    <property type="component" value="Unassembled WGS sequence"/>
</dbReference>
<organism evidence="1 2">
    <name type="scientific">Aquarana catesbeiana</name>
    <name type="common">American bullfrog</name>
    <name type="synonym">Rana catesbeiana</name>
    <dbReference type="NCBI Taxonomy" id="8400"/>
    <lineage>
        <taxon>Eukaryota</taxon>
        <taxon>Metazoa</taxon>
        <taxon>Chordata</taxon>
        <taxon>Craniata</taxon>
        <taxon>Vertebrata</taxon>
        <taxon>Euteleostomi</taxon>
        <taxon>Amphibia</taxon>
        <taxon>Batrachia</taxon>
        <taxon>Anura</taxon>
        <taxon>Neobatrachia</taxon>
        <taxon>Ranoidea</taxon>
        <taxon>Ranidae</taxon>
        <taxon>Aquarana</taxon>
    </lineage>
</organism>
<name>A0A2G9P4J2_AQUCT</name>